<accession>A0A6J0KVA6</accession>
<dbReference type="PANTHER" id="PTHR24349">
    <property type="entry name" value="SERINE/THREONINE-PROTEIN KINASE"/>
    <property type="match status" value="1"/>
</dbReference>
<dbReference type="RefSeq" id="XP_018451431.2">
    <property type="nucleotide sequence ID" value="XM_018595929.2"/>
</dbReference>
<comment type="catalytic activity">
    <reaction evidence="14">
        <text>L-seryl-[protein] + ATP = O-phospho-L-seryl-[protein] + ADP + H(+)</text>
        <dbReference type="Rhea" id="RHEA:17989"/>
        <dbReference type="Rhea" id="RHEA-COMP:9863"/>
        <dbReference type="Rhea" id="RHEA-COMP:11604"/>
        <dbReference type="ChEBI" id="CHEBI:15378"/>
        <dbReference type="ChEBI" id="CHEBI:29999"/>
        <dbReference type="ChEBI" id="CHEBI:30616"/>
        <dbReference type="ChEBI" id="CHEBI:83421"/>
        <dbReference type="ChEBI" id="CHEBI:456216"/>
        <dbReference type="EC" id="2.7.11.1"/>
    </reaction>
</comment>
<evidence type="ECO:0000256" key="15">
    <source>
        <dbReference type="PROSITE-ProRule" id="PRU10141"/>
    </source>
</evidence>
<dbReference type="EC" id="2.7.11.1" evidence="2"/>
<dbReference type="SUPFAM" id="SSF56112">
    <property type="entry name" value="Protein kinase-like (PK-like)"/>
    <property type="match status" value="1"/>
</dbReference>
<comment type="similarity">
    <text evidence="1">Belongs to the protein kinase superfamily. CAMK Ser/Thr protein kinase family. CaMK subfamily.</text>
</comment>
<keyword evidence="5" id="KW-0808">Transferase</keyword>
<feature type="binding site" evidence="15">
    <location>
        <position position="77"/>
    </location>
    <ligand>
        <name>ATP</name>
        <dbReference type="ChEBI" id="CHEBI:30616"/>
    </ligand>
</feature>
<evidence type="ECO:0000256" key="12">
    <source>
        <dbReference type="ARBA" id="ARBA00024334"/>
    </source>
</evidence>
<dbReference type="InterPro" id="IPR017441">
    <property type="entry name" value="Protein_kinase_ATP_BS"/>
</dbReference>
<dbReference type="GO" id="GO:0046872">
    <property type="term" value="F:metal ion binding"/>
    <property type="evidence" value="ECO:0007669"/>
    <property type="project" value="UniProtKB-KW"/>
</dbReference>
<feature type="domain" description="Protein kinase" evidence="17">
    <location>
        <begin position="48"/>
        <end position="306"/>
    </location>
</feature>
<dbReference type="Gene3D" id="1.10.510.10">
    <property type="entry name" value="Transferase(Phosphotransferase) domain 1"/>
    <property type="match status" value="1"/>
</dbReference>
<keyword evidence="18" id="KW-1185">Reference proteome</keyword>
<dbReference type="GeneID" id="108822768"/>
<evidence type="ECO:0000256" key="10">
    <source>
        <dbReference type="ARBA" id="ARBA00022837"/>
    </source>
</evidence>
<dbReference type="Pfam" id="PF00069">
    <property type="entry name" value="Pkinase"/>
    <property type="match status" value="1"/>
</dbReference>
<dbReference type="OrthoDB" id="40902at2759"/>
<dbReference type="InterPro" id="IPR000719">
    <property type="entry name" value="Prot_kinase_dom"/>
</dbReference>
<dbReference type="PROSITE" id="PS00108">
    <property type="entry name" value="PROTEIN_KINASE_ST"/>
    <property type="match status" value="1"/>
</dbReference>
<keyword evidence="10" id="KW-0106">Calcium</keyword>
<keyword evidence="3" id="KW-0723">Serine/threonine-protein kinase</keyword>
<keyword evidence="7" id="KW-0677">Repeat</keyword>
<evidence type="ECO:0000256" key="5">
    <source>
        <dbReference type="ARBA" id="ARBA00022679"/>
    </source>
</evidence>
<evidence type="ECO:0000313" key="18">
    <source>
        <dbReference type="Proteomes" id="UP000504610"/>
    </source>
</evidence>
<comment type="catalytic activity">
    <reaction evidence="13">
        <text>L-threonyl-[protein] + ATP = O-phospho-L-threonyl-[protein] + ADP + H(+)</text>
        <dbReference type="Rhea" id="RHEA:46608"/>
        <dbReference type="Rhea" id="RHEA-COMP:11060"/>
        <dbReference type="Rhea" id="RHEA-COMP:11605"/>
        <dbReference type="ChEBI" id="CHEBI:15378"/>
        <dbReference type="ChEBI" id="CHEBI:30013"/>
        <dbReference type="ChEBI" id="CHEBI:30616"/>
        <dbReference type="ChEBI" id="CHEBI:61977"/>
        <dbReference type="ChEBI" id="CHEBI:456216"/>
        <dbReference type="EC" id="2.7.11.1"/>
    </reaction>
</comment>
<evidence type="ECO:0000256" key="11">
    <source>
        <dbReference type="ARBA" id="ARBA00022840"/>
    </source>
</evidence>
<protein>
    <recommendedName>
        <fullName evidence="2">non-specific serine/threonine protein kinase</fullName>
        <ecNumber evidence="2">2.7.11.1</ecNumber>
    </recommendedName>
</protein>
<keyword evidence="8 15" id="KW-0547">Nucleotide-binding</keyword>
<evidence type="ECO:0000256" key="9">
    <source>
        <dbReference type="ARBA" id="ARBA00022777"/>
    </source>
</evidence>
<gene>
    <name evidence="19" type="primary">LOC108822768</name>
</gene>
<dbReference type="SMART" id="SM00220">
    <property type="entry name" value="S_TKc"/>
    <property type="match status" value="1"/>
</dbReference>
<dbReference type="InterPro" id="IPR008271">
    <property type="entry name" value="Ser/Thr_kinase_AS"/>
</dbReference>
<comment type="similarity">
    <text evidence="12">Belongs to the protein kinase superfamily. Ser/Thr protein kinase family. CDPK subfamily.</text>
</comment>
<evidence type="ECO:0000256" key="6">
    <source>
        <dbReference type="ARBA" id="ARBA00022723"/>
    </source>
</evidence>
<evidence type="ECO:0000256" key="16">
    <source>
        <dbReference type="SAM" id="MobiDB-lite"/>
    </source>
</evidence>
<evidence type="ECO:0000256" key="1">
    <source>
        <dbReference type="ARBA" id="ARBA00005354"/>
    </source>
</evidence>
<dbReference type="FunFam" id="3.30.200.20:FF:000004">
    <property type="entry name" value="Calcium-dependent protein kinase 1"/>
    <property type="match status" value="1"/>
</dbReference>
<dbReference type="FunFam" id="1.10.510.10:FF:000668">
    <property type="entry name" value="Phosphoenolpyruvate carboxylase kinase"/>
    <property type="match status" value="1"/>
</dbReference>
<proteinExistence type="inferred from homology"/>
<sequence length="533" mass="58403">MGMDLAADKENNTTSLPSSFESCNCYKVANLTETILNPVNVSNLRDRYVLGEQLGWGQFGVIRVCSDKSTGERLACKSISKDRLVTRDDMKSIKLEIAIMTKLSGHPNVVDLKAVYEEEDSVHLVMELCAGGELFHKLEKYGRYSEVRARVLFKHLMQVVKFCHDNGIVHRDLKPENVLMATVSSSSPIKLADFGLATYIKPGEKLSGTVGSPFYIAPEVLSGGYNEAADVWSAGVILYILLSGVPPFWGKTKSKIFDAVRAADLRFSGEPWDSITSHAKDLIRGMLCVDPSQRLSADDVLAHSWMEQVTVSGEGQYDQDGFGCEGLENGGCSFSTGYVSREQDYSFSMGQLEPLADNDCRSSFSSFLPADNNNNNNNIQSASGFGGFSFDGKQPESTSVGFSSTGVPSMPSFSFFSPSQATTENNNIDETDGKLRDSSPKRLHPSQDASLQLERREEDGENQTGAVVGKSETRRERGNWSRMSGLHSKRNRTIGLGELDQLVVDVAVTESIIRWASCTHIPTAPSLRLSLVC</sequence>
<keyword evidence="9" id="KW-0418">Kinase</keyword>
<keyword evidence="11 15" id="KW-0067">ATP-binding</keyword>
<dbReference type="CDD" id="cd05117">
    <property type="entry name" value="STKc_CAMK"/>
    <property type="match status" value="1"/>
</dbReference>
<evidence type="ECO:0000256" key="14">
    <source>
        <dbReference type="ARBA" id="ARBA00048679"/>
    </source>
</evidence>
<organism evidence="18 19">
    <name type="scientific">Raphanus sativus</name>
    <name type="common">Radish</name>
    <name type="synonym">Raphanus raphanistrum var. sativus</name>
    <dbReference type="NCBI Taxonomy" id="3726"/>
    <lineage>
        <taxon>Eukaryota</taxon>
        <taxon>Viridiplantae</taxon>
        <taxon>Streptophyta</taxon>
        <taxon>Embryophyta</taxon>
        <taxon>Tracheophyta</taxon>
        <taxon>Spermatophyta</taxon>
        <taxon>Magnoliopsida</taxon>
        <taxon>eudicotyledons</taxon>
        <taxon>Gunneridae</taxon>
        <taxon>Pentapetalae</taxon>
        <taxon>rosids</taxon>
        <taxon>malvids</taxon>
        <taxon>Brassicales</taxon>
        <taxon>Brassicaceae</taxon>
        <taxon>Brassiceae</taxon>
        <taxon>Raphanus</taxon>
    </lineage>
</organism>
<evidence type="ECO:0000256" key="3">
    <source>
        <dbReference type="ARBA" id="ARBA00022527"/>
    </source>
</evidence>
<evidence type="ECO:0000256" key="7">
    <source>
        <dbReference type="ARBA" id="ARBA00022737"/>
    </source>
</evidence>
<keyword evidence="6" id="KW-0479">Metal-binding</keyword>
<keyword evidence="4" id="KW-0597">Phosphoprotein</keyword>
<dbReference type="AlphaFoldDB" id="A0A6J0KVA6"/>
<dbReference type="PROSITE" id="PS50011">
    <property type="entry name" value="PROTEIN_KINASE_DOM"/>
    <property type="match status" value="1"/>
</dbReference>
<reference evidence="18" key="1">
    <citation type="journal article" date="2019" name="Database">
        <title>The radish genome database (RadishGD): an integrated information resource for radish genomics.</title>
        <authorList>
            <person name="Yu H.J."/>
            <person name="Baek S."/>
            <person name="Lee Y.J."/>
            <person name="Cho A."/>
            <person name="Mun J.H."/>
        </authorList>
    </citation>
    <scope>NUCLEOTIDE SEQUENCE [LARGE SCALE GENOMIC DNA]</scope>
    <source>
        <strain evidence="18">cv. WK10039</strain>
    </source>
</reference>
<evidence type="ECO:0000256" key="4">
    <source>
        <dbReference type="ARBA" id="ARBA00022553"/>
    </source>
</evidence>
<dbReference type="GO" id="GO:0004674">
    <property type="term" value="F:protein serine/threonine kinase activity"/>
    <property type="evidence" value="ECO:0007669"/>
    <property type="project" value="UniProtKB-KW"/>
</dbReference>
<evidence type="ECO:0000256" key="8">
    <source>
        <dbReference type="ARBA" id="ARBA00022741"/>
    </source>
</evidence>
<evidence type="ECO:0000256" key="2">
    <source>
        <dbReference type="ARBA" id="ARBA00012513"/>
    </source>
</evidence>
<feature type="region of interest" description="Disordered" evidence="16">
    <location>
        <begin position="411"/>
        <end position="484"/>
    </location>
</feature>
<dbReference type="InterPro" id="IPR050205">
    <property type="entry name" value="CDPK_Ser/Thr_kinases"/>
</dbReference>
<dbReference type="KEGG" id="rsz:108822768"/>
<feature type="compositionally biased region" description="Basic and acidic residues" evidence="16">
    <location>
        <begin position="431"/>
        <end position="440"/>
    </location>
</feature>
<dbReference type="Gene3D" id="3.30.200.20">
    <property type="entry name" value="Phosphorylase Kinase, domain 1"/>
    <property type="match status" value="1"/>
</dbReference>
<reference evidence="19" key="2">
    <citation type="submission" date="2025-08" db="UniProtKB">
        <authorList>
            <consortium name="RefSeq"/>
        </authorList>
    </citation>
    <scope>IDENTIFICATION</scope>
    <source>
        <tissue evidence="19">Leaf</tissue>
    </source>
</reference>
<name>A0A6J0KVA6_RAPSA</name>
<evidence type="ECO:0000313" key="19">
    <source>
        <dbReference type="RefSeq" id="XP_018451431.2"/>
    </source>
</evidence>
<dbReference type="Proteomes" id="UP000504610">
    <property type="component" value="Chromosome 8"/>
</dbReference>
<dbReference type="GO" id="GO:0005524">
    <property type="term" value="F:ATP binding"/>
    <property type="evidence" value="ECO:0007669"/>
    <property type="project" value="UniProtKB-UniRule"/>
</dbReference>
<evidence type="ECO:0000259" key="17">
    <source>
        <dbReference type="PROSITE" id="PS50011"/>
    </source>
</evidence>
<evidence type="ECO:0000256" key="13">
    <source>
        <dbReference type="ARBA" id="ARBA00047899"/>
    </source>
</evidence>
<dbReference type="InterPro" id="IPR011009">
    <property type="entry name" value="Kinase-like_dom_sf"/>
</dbReference>
<dbReference type="PROSITE" id="PS00107">
    <property type="entry name" value="PROTEIN_KINASE_ATP"/>
    <property type="match status" value="1"/>
</dbReference>